<accession>A0ABY4D1G3</accession>
<dbReference type="PROSITE" id="PS51007">
    <property type="entry name" value="CYTC"/>
    <property type="match status" value="1"/>
</dbReference>
<dbReference type="SUPFAM" id="SSF52833">
    <property type="entry name" value="Thioredoxin-like"/>
    <property type="match status" value="1"/>
</dbReference>
<feature type="domain" description="Cytochrome c" evidence="4">
    <location>
        <begin position="37"/>
        <end position="189"/>
    </location>
</feature>
<evidence type="ECO:0000313" key="5">
    <source>
        <dbReference type="EMBL" id="UOG75897.1"/>
    </source>
</evidence>
<gene>
    <name evidence="5" type="ORF">MTX78_04690</name>
</gene>
<evidence type="ECO:0000256" key="3">
    <source>
        <dbReference type="PROSITE-ProRule" id="PRU00433"/>
    </source>
</evidence>
<evidence type="ECO:0000256" key="1">
    <source>
        <dbReference type="ARBA" id="ARBA00022723"/>
    </source>
</evidence>
<evidence type="ECO:0000313" key="6">
    <source>
        <dbReference type="Proteomes" id="UP000831113"/>
    </source>
</evidence>
<dbReference type="RefSeq" id="WP_243800354.1">
    <property type="nucleotide sequence ID" value="NZ_CP094669.1"/>
</dbReference>
<keyword evidence="6" id="KW-1185">Reference proteome</keyword>
<proteinExistence type="predicted"/>
<evidence type="ECO:0000256" key="2">
    <source>
        <dbReference type="ARBA" id="ARBA00023004"/>
    </source>
</evidence>
<dbReference type="InterPro" id="IPR036249">
    <property type="entry name" value="Thioredoxin-like_sf"/>
</dbReference>
<keyword evidence="3" id="KW-0349">Heme</keyword>
<protein>
    <submittedName>
        <fullName evidence="5">Thioredoxin family protein</fullName>
    </submittedName>
</protein>
<organism evidence="5 6">
    <name type="scientific">Hymenobacter tibetensis</name>
    <dbReference type="NCBI Taxonomy" id="497967"/>
    <lineage>
        <taxon>Bacteria</taxon>
        <taxon>Pseudomonadati</taxon>
        <taxon>Bacteroidota</taxon>
        <taxon>Cytophagia</taxon>
        <taxon>Cytophagales</taxon>
        <taxon>Hymenobacteraceae</taxon>
        <taxon>Hymenobacter</taxon>
    </lineage>
</organism>
<keyword evidence="1 3" id="KW-0479">Metal-binding</keyword>
<dbReference type="InterPro" id="IPR009056">
    <property type="entry name" value="Cyt_c-like_dom"/>
</dbReference>
<evidence type="ECO:0000259" key="4">
    <source>
        <dbReference type="PROSITE" id="PS51007"/>
    </source>
</evidence>
<keyword evidence="2 3" id="KW-0408">Iron</keyword>
<reference evidence="5 6" key="1">
    <citation type="submission" date="2022-03" db="EMBL/GenBank/DDBJ databases">
        <title>Hymenobactersp. isolated from the air.</title>
        <authorList>
            <person name="Won M."/>
            <person name="Kwon S.-W."/>
        </authorList>
    </citation>
    <scope>NUCLEOTIDE SEQUENCE [LARGE SCALE GENOMIC DNA]</scope>
    <source>
        <strain evidence="5 6">KACC 21982</strain>
    </source>
</reference>
<dbReference type="EMBL" id="CP094669">
    <property type="protein sequence ID" value="UOG75897.1"/>
    <property type="molecule type" value="Genomic_DNA"/>
</dbReference>
<dbReference type="Proteomes" id="UP000831113">
    <property type="component" value="Chromosome"/>
</dbReference>
<dbReference type="Gene3D" id="3.40.30.10">
    <property type="entry name" value="Glutaredoxin"/>
    <property type="match status" value="1"/>
</dbReference>
<dbReference type="Pfam" id="PF13899">
    <property type="entry name" value="Thioredoxin_7"/>
    <property type="match status" value="1"/>
</dbReference>
<name>A0ABY4D1G3_9BACT</name>
<sequence length="400" mass="44170">MKNLLIWVLLSLATRSAQGQDEGIRFVAGTWNEVQTQAKKLGKPIFVFGTSEHCSPCHEMEKTTLREAAAGAYFNDKFVSYRLDLEKGEGIGFAKQHDIVGFPTYLFFAADGTLLHRSSSGKPAAALVTDGETAFNPALAFYGLQRRYQAGERSAAFLYLYATASAAAGATMKTSPAEEVVAAYMKTQSTGQLRTEKNLRLLYKHSSPQVDLFFLQNQAAFGPFYTPTEIRQKADGIISSLAFEAGVAKNAVAFQQVKQLIAGNFADTARATSLATIQFMEGGHDWIPYTQATLRYSQYPNPDLYTLTKTVKYVKYMGNELGPVRQQEALRLALQLMPVILKQKKDYYNTLLHAEILHQLHQEANALAVAREAISLAQSKQEPTDEANKLVASIQAAQKE</sequence>